<organism evidence="1">
    <name type="scientific">plant metagenome</name>
    <dbReference type="NCBI Taxonomy" id="1297885"/>
    <lineage>
        <taxon>unclassified sequences</taxon>
        <taxon>metagenomes</taxon>
        <taxon>organismal metagenomes</taxon>
    </lineage>
</organism>
<dbReference type="InterPro" id="IPR008719">
    <property type="entry name" value="N2O_reductase_NosL"/>
</dbReference>
<reference evidence="1" key="1">
    <citation type="submission" date="2019-03" db="EMBL/GenBank/DDBJ databases">
        <authorList>
            <person name="Danneels B."/>
        </authorList>
    </citation>
    <scope>NUCLEOTIDE SEQUENCE</scope>
</reference>
<accession>A0A484NSM8</accession>
<dbReference type="PANTHER" id="PTHR41247">
    <property type="entry name" value="HTH-TYPE TRANSCRIPTIONAL REPRESSOR YCNK"/>
    <property type="match status" value="1"/>
</dbReference>
<evidence type="ECO:0000313" key="1">
    <source>
        <dbReference type="EMBL" id="VFR16345.1"/>
    </source>
</evidence>
<name>A0A484NSM8_9ZZZZ</name>
<dbReference type="Gene3D" id="3.30.70.2060">
    <property type="match status" value="1"/>
</dbReference>
<dbReference type="Pfam" id="PF05573">
    <property type="entry name" value="NosL"/>
    <property type="match status" value="1"/>
</dbReference>
<proteinExistence type="predicted"/>
<dbReference type="SUPFAM" id="SSF160387">
    <property type="entry name" value="NosL/MerB-like"/>
    <property type="match status" value="1"/>
</dbReference>
<gene>
    <name evidence="1" type="ORF">AMP9_1192</name>
</gene>
<dbReference type="Gene3D" id="3.30.70.2050">
    <property type="match status" value="1"/>
</dbReference>
<protein>
    <submittedName>
        <fullName evidence="1">Nitrous oxide reductase maturation protein, outer-membrane lipoprotein NosL</fullName>
    </submittedName>
</protein>
<sequence length="166" mass="17719">MAAGATGLLGLSGCSDAQDTSAVLPQDIARGTSCHLDGMLLADYPGPKAQLHHGGRGSPYFFCDTVELFNTLLAGEQVRAWRAAYVQDMGAADWESPQGHWIDAKGAFYVHGSSRHGSMGPTLASFGQQVQAQAFAREYGGKVLRFDQVTPEQVDLSGGAMHDMRM</sequence>
<dbReference type="EMBL" id="CAADHY010000005">
    <property type="protein sequence ID" value="VFR16345.1"/>
    <property type="molecule type" value="Genomic_DNA"/>
</dbReference>
<dbReference type="PANTHER" id="PTHR41247:SF1">
    <property type="entry name" value="HTH-TYPE TRANSCRIPTIONAL REPRESSOR YCNK"/>
    <property type="match status" value="1"/>
</dbReference>
<dbReference type="AlphaFoldDB" id="A0A484NSM8"/>
<keyword evidence="1" id="KW-0449">Lipoprotein</keyword>